<dbReference type="AlphaFoldDB" id="A0A933P052"/>
<proteinExistence type="predicted"/>
<organism evidence="2 3">
    <name type="scientific">Devosia nanyangense</name>
    <dbReference type="NCBI Taxonomy" id="1228055"/>
    <lineage>
        <taxon>Bacteria</taxon>
        <taxon>Pseudomonadati</taxon>
        <taxon>Pseudomonadota</taxon>
        <taxon>Alphaproteobacteria</taxon>
        <taxon>Hyphomicrobiales</taxon>
        <taxon>Devosiaceae</taxon>
        <taxon>Devosia</taxon>
    </lineage>
</organism>
<feature type="compositionally biased region" description="Basic and acidic residues" evidence="1">
    <location>
        <begin position="53"/>
        <end position="62"/>
    </location>
</feature>
<dbReference type="Proteomes" id="UP000782610">
    <property type="component" value="Unassembled WGS sequence"/>
</dbReference>
<comment type="caution">
    <text evidence="2">The sequence shown here is derived from an EMBL/GenBank/DDBJ whole genome shotgun (WGS) entry which is preliminary data.</text>
</comment>
<dbReference type="EMBL" id="JACRAF010000048">
    <property type="protein sequence ID" value="MBI4923227.1"/>
    <property type="molecule type" value="Genomic_DNA"/>
</dbReference>
<feature type="compositionally biased region" description="Basic residues" evidence="1">
    <location>
        <begin position="63"/>
        <end position="72"/>
    </location>
</feature>
<gene>
    <name evidence="2" type="ORF">HY834_15910</name>
</gene>
<evidence type="ECO:0000313" key="3">
    <source>
        <dbReference type="Proteomes" id="UP000782610"/>
    </source>
</evidence>
<sequence length="72" mass="8155">MSAIVTRTTNHLMARATSGQRLDIRYDPRTNSLVFVEDDWSADARGGATPRTAFREPLETAKVRRLRPRRAA</sequence>
<accession>A0A933P052</accession>
<reference evidence="2" key="1">
    <citation type="submission" date="2020-07" db="EMBL/GenBank/DDBJ databases">
        <title>Huge and variable diversity of episymbiotic CPR bacteria and DPANN archaea in groundwater ecosystems.</title>
        <authorList>
            <person name="He C.Y."/>
            <person name="Keren R."/>
            <person name="Whittaker M."/>
            <person name="Farag I.F."/>
            <person name="Doudna J."/>
            <person name="Cate J.H.D."/>
            <person name="Banfield J.F."/>
        </authorList>
    </citation>
    <scope>NUCLEOTIDE SEQUENCE</scope>
    <source>
        <strain evidence="2">NC_groundwater_1586_Pr3_B-0.1um_66_15</strain>
    </source>
</reference>
<protein>
    <submittedName>
        <fullName evidence="2">Uncharacterized protein</fullName>
    </submittedName>
</protein>
<name>A0A933P052_9HYPH</name>
<evidence type="ECO:0000256" key="1">
    <source>
        <dbReference type="SAM" id="MobiDB-lite"/>
    </source>
</evidence>
<evidence type="ECO:0000313" key="2">
    <source>
        <dbReference type="EMBL" id="MBI4923227.1"/>
    </source>
</evidence>
<feature type="region of interest" description="Disordered" evidence="1">
    <location>
        <begin position="47"/>
        <end position="72"/>
    </location>
</feature>